<evidence type="ECO:0000313" key="1">
    <source>
        <dbReference type="EMBL" id="MED6178025.1"/>
    </source>
</evidence>
<dbReference type="Proteomes" id="UP001341840">
    <property type="component" value="Unassembled WGS sequence"/>
</dbReference>
<proteinExistence type="predicted"/>
<organism evidence="1 2">
    <name type="scientific">Stylosanthes scabra</name>
    <dbReference type="NCBI Taxonomy" id="79078"/>
    <lineage>
        <taxon>Eukaryota</taxon>
        <taxon>Viridiplantae</taxon>
        <taxon>Streptophyta</taxon>
        <taxon>Embryophyta</taxon>
        <taxon>Tracheophyta</taxon>
        <taxon>Spermatophyta</taxon>
        <taxon>Magnoliopsida</taxon>
        <taxon>eudicotyledons</taxon>
        <taxon>Gunneridae</taxon>
        <taxon>Pentapetalae</taxon>
        <taxon>rosids</taxon>
        <taxon>fabids</taxon>
        <taxon>Fabales</taxon>
        <taxon>Fabaceae</taxon>
        <taxon>Papilionoideae</taxon>
        <taxon>50 kb inversion clade</taxon>
        <taxon>dalbergioids sensu lato</taxon>
        <taxon>Dalbergieae</taxon>
        <taxon>Pterocarpus clade</taxon>
        <taxon>Stylosanthes</taxon>
    </lineage>
</organism>
<evidence type="ECO:0000313" key="2">
    <source>
        <dbReference type="Proteomes" id="UP001341840"/>
    </source>
</evidence>
<name>A0ABU6W021_9FABA</name>
<comment type="caution">
    <text evidence="1">The sequence shown here is derived from an EMBL/GenBank/DDBJ whole genome shotgun (WGS) entry which is preliminary data.</text>
</comment>
<accession>A0ABU6W021</accession>
<dbReference type="EMBL" id="JASCZI010154488">
    <property type="protein sequence ID" value="MED6178025.1"/>
    <property type="molecule type" value="Genomic_DNA"/>
</dbReference>
<sequence length="152" mass="17220">HQGNVTFESRFGLAKTWPKCEARQDHKLSKQGHVWTKFQTWPKRGSPNPSPRFAEFQRSVNLPVESPKFRKDFRHHTASKNQQKSSLPFDTSARVRGNVCLYKKDVNQHLAAGIEEAEMPKATGKIINHPKNIETITSKAWSKGLTLPSVGC</sequence>
<reference evidence="1 2" key="1">
    <citation type="journal article" date="2023" name="Plants (Basel)">
        <title>Bridging the Gap: Combining Genomics and Transcriptomics Approaches to Understand Stylosanthes scabra, an Orphan Legume from the Brazilian Caatinga.</title>
        <authorList>
            <person name="Ferreira-Neto J.R.C."/>
            <person name="da Silva M.D."/>
            <person name="Binneck E."/>
            <person name="de Melo N.F."/>
            <person name="da Silva R.H."/>
            <person name="de Melo A.L.T.M."/>
            <person name="Pandolfi V."/>
            <person name="Bustamante F.O."/>
            <person name="Brasileiro-Vidal A.C."/>
            <person name="Benko-Iseppon A.M."/>
        </authorList>
    </citation>
    <scope>NUCLEOTIDE SEQUENCE [LARGE SCALE GENOMIC DNA]</scope>
    <source>
        <tissue evidence="1">Leaves</tissue>
    </source>
</reference>
<keyword evidence="2" id="KW-1185">Reference proteome</keyword>
<feature type="non-terminal residue" evidence="1">
    <location>
        <position position="1"/>
    </location>
</feature>
<protein>
    <submittedName>
        <fullName evidence="1">Uncharacterized protein</fullName>
    </submittedName>
</protein>
<gene>
    <name evidence="1" type="ORF">PIB30_103818</name>
</gene>